<dbReference type="SUPFAM" id="SSF51905">
    <property type="entry name" value="FAD/NAD(P)-binding domain"/>
    <property type="match status" value="1"/>
</dbReference>
<dbReference type="Gene3D" id="3.50.50.60">
    <property type="entry name" value="FAD/NAD(P)-binding domain"/>
    <property type="match status" value="1"/>
</dbReference>
<dbReference type="InterPro" id="IPR002938">
    <property type="entry name" value="FAD-bd"/>
</dbReference>
<dbReference type="InterPro" id="IPR019826">
    <property type="entry name" value="Carboxylesterase_B_AS"/>
</dbReference>
<feature type="region of interest" description="Disordered" evidence="6">
    <location>
        <begin position="1"/>
        <end position="27"/>
    </location>
</feature>
<dbReference type="Proteomes" id="UP000251714">
    <property type="component" value="Unassembled WGS sequence"/>
</dbReference>
<feature type="domain" description="Carboxylesterase type B" evidence="7">
    <location>
        <begin position="18"/>
        <end position="494"/>
    </location>
</feature>
<proteinExistence type="inferred from homology"/>
<dbReference type="InterPro" id="IPR036188">
    <property type="entry name" value="FAD/NAD-bd_sf"/>
</dbReference>
<evidence type="ECO:0000256" key="1">
    <source>
        <dbReference type="ARBA" id="ARBA00005964"/>
    </source>
</evidence>
<keyword evidence="4" id="KW-0274">FAD</keyword>
<dbReference type="Gene3D" id="3.40.50.1820">
    <property type="entry name" value="alpha/beta hydrolase"/>
    <property type="match status" value="1"/>
</dbReference>
<organism evidence="9 10">
    <name type="scientific">Gibberella intermedia</name>
    <name type="common">Bulb rot disease fungus</name>
    <name type="synonym">Fusarium proliferatum</name>
    <dbReference type="NCBI Taxonomy" id="948311"/>
    <lineage>
        <taxon>Eukaryota</taxon>
        <taxon>Fungi</taxon>
        <taxon>Dikarya</taxon>
        <taxon>Ascomycota</taxon>
        <taxon>Pezizomycotina</taxon>
        <taxon>Sordariomycetes</taxon>
        <taxon>Hypocreomycetidae</taxon>
        <taxon>Hypocreales</taxon>
        <taxon>Nectriaceae</taxon>
        <taxon>Fusarium</taxon>
        <taxon>Fusarium fujikuroi species complex</taxon>
    </lineage>
</organism>
<dbReference type="Pfam" id="PF01494">
    <property type="entry name" value="FAD_binding_3"/>
    <property type="match status" value="1"/>
</dbReference>
<dbReference type="SUPFAM" id="SSF54373">
    <property type="entry name" value="FAD-linked reductases, C-terminal domain"/>
    <property type="match status" value="1"/>
</dbReference>
<dbReference type="GO" id="GO:0016787">
    <property type="term" value="F:hydrolase activity"/>
    <property type="evidence" value="ECO:0007669"/>
    <property type="project" value="UniProtKB-KW"/>
</dbReference>
<evidence type="ECO:0000256" key="5">
    <source>
        <dbReference type="ARBA" id="ARBA00023002"/>
    </source>
</evidence>
<comment type="similarity">
    <text evidence="1">Belongs to the type-B carboxylesterase/lipase family.</text>
</comment>
<dbReference type="Pfam" id="PF00135">
    <property type="entry name" value="COesterase"/>
    <property type="match status" value="1"/>
</dbReference>
<dbReference type="EMBL" id="PKMI01000094">
    <property type="protein sequence ID" value="RBA09100.1"/>
    <property type="molecule type" value="Genomic_DNA"/>
</dbReference>
<dbReference type="InterPro" id="IPR002018">
    <property type="entry name" value="CarbesteraseB"/>
</dbReference>
<dbReference type="InterPro" id="IPR019819">
    <property type="entry name" value="Carboxylesterase_B_CS"/>
</dbReference>
<dbReference type="SUPFAM" id="SSF53474">
    <property type="entry name" value="alpha/beta-Hydrolases"/>
    <property type="match status" value="1"/>
</dbReference>
<dbReference type="GO" id="GO:0016491">
    <property type="term" value="F:oxidoreductase activity"/>
    <property type="evidence" value="ECO:0007669"/>
    <property type="project" value="UniProtKB-KW"/>
</dbReference>
<dbReference type="PRINTS" id="PR00420">
    <property type="entry name" value="RNGMNOXGNASE"/>
</dbReference>
<protein>
    <recommendedName>
        <fullName evidence="11">Carboxylesterase type B domain-containing protein</fullName>
    </recommendedName>
</protein>
<dbReference type="InterPro" id="IPR050309">
    <property type="entry name" value="Type-B_Carboxylest/Lipase"/>
</dbReference>
<evidence type="ECO:0000256" key="4">
    <source>
        <dbReference type="ARBA" id="ARBA00022827"/>
    </source>
</evidence>
<dbReference type="PROSITE" id="PS00941">
    <property type="entry name" value="CARBOXYLESTERASE_B_2"/>
    <property type="match status" value="1"/>
</dbReference>
<dbReference type="GO" id="GO:0071949">
    <property type="term" value="F:FAD binding"/>
    <property type="evidence" value="ECO:0007669"/>
    <property type="project" value="InterPro"/>
</dbReference>
<keyword evidence="5" id="KW-0560">Oxidoreductase</keyword>
<comment type="caution">
    <text evidence="9">The sequence shown here is derived from an EMBL/GenBank/DDBJ whole genome shotgun (WGS) entry which is preliminary data.</text>
</comment>
<accession>A0A365MKM2</accession>
<reference evidence="9 10" key="1">
    <citation type="submission" date="2017-12" db="EMBL/GenBank/DDBJ databases">
        <title>Genome sequence of the mycotoxigenic crop pathogen Fusarium proliferatum, strain ITEM 2341 from Date Palm.</title>
        <authorList>
            <person name="Almiman B.F."/>
            <person name="Shittu T.A."/>
            <person name="Muthumeenakshi S."/>
            <person name="Baroncelli R."/>
            <person name="Sreenivasaprasada S."/>
        </authorList>
    </citation>
    <scope>NUCLEOTIDE SEQUENCE [LARGE SCALE GENOMIC DNA]</scope>
    <source>
        <strain evidence="9 10">ITEM 2341</strain>
    </source>
</reference>
<name>A0A365MKM2_GIBIN</name>
<gene>
    <name evidence="9" type="ORF">FPRO05_07380</name>
</gene>
<keyword evidence="2" id="KW-0285">Flavoprotein</keyword>
<keyword evidence="3" id="KW-0378">Hydrolase</keyword>
<dbReference type="InterPro" id="IPR029058">
    <property type="entry name" value="AB_hydrolase_fold"/>
</dbReference>
<evidence type="ECO:0000313" key="9">
    <source>
        <dbReference type="EMBL" id="RBA09100.1"/>
    </source>
</evidence>
<evidence type="ECO:0000256" key="2">
    <source>
        <dbReference type="ARBA" id="ARBA00022630"/>
    </source>
</evidence>
<dbReference type="PROSITE" id="PS00122">
    <property type="entry name" value="CARBOXYLESTERASE_B_1"/>
    <property type="match status" value="1"/>
</dbReference>
<dbReference type="AlphaFoldDB" id="A0A365MKM2"/>
<sequence length="995" mass="108552">MSEQTFSTKHPLDSHTSDPIVTTESGDIRGRTADDVHVFKGVPFAAPPFGPNYLRPPQPLVHWGGVRDTLSFGPKSPQVPYPPGIADGLAELVSTGEDCLTLNIWTPSLGTAERPVMVWIPGGMFEFHATGAVAYYNGSRFARDGVVCVTINYRVGAQGFLYVDDGIPNLGLLDQIAALEWVHKNIAAFGGDPGRVTIFGESAGAMSVATLLAVPKAKGLFRRAIVQSGSNPKLNSTATAKRIGQRLAEILGIEATWEAISTTPSDQILHAQAQLRDELVGRPDPTFWGEVALSFIPWAPTIDGDIIPVHPMDAIRAGAAADIDLVVGSNTEETRLFLVPDGSIDRITEENLSAIAGVYGLLPEGIDAYRELHPGASPGELFSAIQTDWFWRIPAIRFADAHAEAARALTYMYEFAWQSPQMGGRLGASHSLEIPFVFDTLGLGTEPLLGPTPAQELADIMHQAWVAFATRGDPGWPKYNASCRSTMHFNIASRALKETRNTLYPAYGNPISRTLNFVNILYFHKITSNMPGAPIEQAATMQREAPSGLDILVIGGGIAGLGFAIEAYRKGHNVSIIERRPDFNDYEEKSLTSESGDLIAIQQSALYTPDKWPGFMDRCREHRVGREGVLHYKYDGTYIGSNAFPLAMSRAVLHDTLNQYVRGLGIEVKFSTRVVDYFETDDHAGVTLDDGSKLCADVVVASDGVSSKSWSLVSGYKEKPVSSGYALFRATYPVGLALDKPHIAEEYGNVQDKCKLFAGDGAHIIIARAGPNMIFMLTHKDTGTAEEEWTEQTSVDHALPHVEGWSPEVRDIIESAPNREAVDFKLMWRNPRENWASPKKRVIQIGDAAHTFLPTSTSGATTALEDGFSLAACLQLAGKKDAPLAVTVHNHFRAERVACAQRMGFKNQELFHSADWDAVARDPTAFLTPAGKWLVNHDPETYAYDNYAACASHFTDGTPFQNTNAVPGFSYKPWTVQELLAASDHGERLVDEGDW</sequence>
<evidence type="ECO:0000256" key="3">
    <source>
        <dbReference type="ARBA" id="ARBA00022801"/>
    </source>
</evidence>
<evidence type="ECO:0008006" key="11">
    <source>
        <dbReference type="Google" id="ProtNLM"/>
    </source>
</evidence>
<evidence type="ECO:0000259" key="7">
    <source>
        <dbReference type="Pfam" id="PF00135"/>
    </source>
</evidence>
<evidence type="ECO:0000313" key="10">
    <source>
        <dbReference type="Proteomes" id="UP000251714"/>
    </source>
</evidence>
<feature type="domain" description="FAD-binding" evidence="8">
    <location>
        <begin position="550"/>
        <end position="902"/>
    </location>
</feature>
<evidence type="ECO:0000256" key="6">
    <source>
        <dbReference type="SAM" id="MobiDB-lite"/>
    </source>
</evidence>
<evidence type="ECO:0000259" key="8">
    <source>
        <dbReference type="Pfam" id="PF01494"/>
    </source>
</evidence>
<dbReference type="PANTHER" id="PTHR11559">
    <property type="entry name" value="CARBOXYLESTERASE"/>
    <property type="match status" value="1"/>
</dbReference>